<evidence type="ECO:0000256" key="6">
    <source>
        <dbReference type="ARBA" id="ARBA00023180"/>
    </source>
</evidence>
<gene>
    <name evidence="8" type="ORF">LUZ62_053469</name>
</gene>
<name>A0AAV8DRY5_9POAL</name>
<dbReference type="InterPro" id="IPR032675">
    <property type="entry name" value="LRR_dom_sf"/>
</dbReference>
<evidence type="ECO:0000256" key="1">
    <source>
        <dbReference type="ARBA" id="ARBA00004479"/>
    </source>
</evidence>
<dbReference type="AlphaFoldDB" id="A0AAV8DRY5"/>
<dbReference type="SUPFAM" id="SSF52058">
    <property type="entry name" value="L domain-like"/>
    <property type="match status" value="1"/>
</dbReference>
<keyword evidence="2 7" id="KW-0812">Transmembrane</keyword>
<feature type="transmembrane region" description="Helical" evidence="7">
    <location>
        <begin position="93"/>
        <end position="117"/>
    </location>
</feature>
<dbReference type="Proteomes" id="UP001140206">
    <property type="component" value="Chromosome 3"/>
</dbReference>
<evidence type="ECO:0000256" key="4">
    <source>
        <dbReference type="ARBA" id="ARBA00022989"/>
    </source>
</evidence>
<comment type="caution">
    <text evidence="8">The sequence shown here is derived from an EMBL/GenBank/DDBJ whole genome shotgun (WGS) entry which is preliminary data.</text>
</comment>
<keyword evidence="5 7" id="KW-0472">Membrane</keyword>
<dbReference type="InterPro" id="IPR046956">
    <property type="entry name" value="RLP23-like"/>
</dbReference>
<reference evidence="8" key="1">
    <citation type="submission" date="2022-08" db="EMBL/GenBank/DDBJ databases">
        <authorList>
            <person name="Marques A."/>
        </authorList>
    </citation>
    <scope>NUCLEOTIDE SEQUENCE</scope>
    <source>
        <strain evidence="8">RhyPub2mFocal</strain>
        <tissue evidence="8">Leaves</tissue>
    </source>
</reference>
<evidence type="ECO:0000313" key="9">
    <source>
        <dbReference type="Proteomes" id="UP001140206"/>
    </source>
</evidence>
<keyword evidence="3" id="KW-0732">Signal</keyword>
<dbReference type="EMBL" id="JAMFTS010000003">
    <property type="protein sequence ID" value="KAJ4769212.1"/>
    <property type="molecule type" value="Genomic_DNA"/>
</dbReference>
<sequence length="141" mass="15839">MTSLEVLDLSMNHLSGTIPSSISQLTYLNMLNLSHNKLTGQIPPGSQIQTFIPSAFSDNDGLCGFPLPNNCSTQNNSVVLPVTKEAEDHKLEVIWLICSVILGFVTGFWVYFGALFWKNSLRFSVFHFTDKVQEKIMKWLV</sequence>
<keyword evidence="4 7" id="KW-1133">Transmembrane helix</keyword>
<evidence type="ECO:0000256" key="5">
    <source>
        <dbReference type="ARBA" id="ARBA00023136"/>
    </source>
</evidence>
<accession>A0AAV8DRY5</accession>
<comment type="subcellular location">
    <subcellularLocation>
        <location evidence="1">Membrane</location>
        <topology evidence="1">Single-pass type I membrane protein</topology>
    </subcellularLocation>
</comment>
<evidence type="ECO:0000256" key="3">
    <source>
        <dbReference type="ARBA" id="ARBA00022729"/>
    </source>
</evidence>
<dbReference type="Gene3D" id="3.80.10.10">
    <property type="entry name" value="Ribonuclease Inhibitor"/>
    <property type="match status" value="1"/>
</dbReference>
<evidence type="ECO:0000256" key="2">
    <source>
        <dbReference type="ARBA" id="ARBA00022692"/>
    </source>
</evidence>
<protein>
    <submittedName>
        <fullName evidence="8">Uncharacterized protein</fullName>
    </submittedName>
</protein>
<dbReference type="PANTHER" id="PTHR48063">
    <property type="entry name" value="LRR RECEPTOR-LIKE KINASE"/>
    <property type="match status" value="1"/>
</dbReference>
<dbReference type="GO" id="GO:0016020">
    <property type="term" value="C:membrane"/>
    <property type="evidence" value="ECO:0007669"/>
    <property type="project" value="UniProtKB-SubCell"/>
</dbReference>
<dbReference type="PRINTS" id="PR00019">
    <property type="entry name" value="LEURICHRPT"/>
</dbReference>
<dbReference type="InterPro" id="IPR001611">
    <property type="entry name" value="Leu-rich_rpt"/>
</dbReference>
<proteinExistence type="predicted"/>
<dbReference type="Pfam" id="PF00560">
    <property type="entry name" value="LRR_1"/>
    <property type="match status" value="2"/>
</dbReference>
<dbReference type="PANTHER" id="PTHR48063:SF112">
    <property type="entry name" value="RECEPTOR LIKE PROTEIN 30-LIKE"/>
    <property type="match status" value="1"/>
</dbReference>
<evidence type="ECO:0000313" key="8">
    <source>
        <dbReference type="EMBL" id="KAJ4769212.1"/>
    </source>
</evidence>
<keyword evidence="6" id="KW-0325">Glycoprotein</keyword>
<evidence type="ECO:0000256" key="7">
    <source>
        <dbReference type="SAM" id="Phobius"/>
    </source>
</evidence>
<organism evidence="8 9">
    <name type="scientific">Rhynchospora pubera</name>
    <dbReference type="NCBI Taxonomy" id="906938"/>
    <lineage>
        <taxon>Eukaryota</taxon>
        <taxon>Viridiplantae</taxon>
        <taxon>Streptophyta</taxon>
        <taxon>Embryophyta</taxon>
        <taxon>Tracheophyta</taxon>
        <taxon>Spermatophyta</taxon>
        <taxon>Magnoliopsida</taxon>
        <taxon>Liliopsida</taxon>
        <taxon>Poales</taxon>
        <taxon>Cyperaceae</taxon>
        <taxon>Cyperoideae</taxon>
        <taxon>Rhynchosporeae</taxon>
        <taxon>Rhynchospora</taxon>
    </lineage>
</organism>
<keyword evidence="9" id="KW-1185">Reference proteome</keyword>